<name>A0ACC1BVX2_9ROSI</name>
<protein>
    <submittedName>
        <fullName evidence="1">Uncharacterized protein</fullName>
    </submittedName>
</protein>
<organism evidence="1 2">
    <name type="scientific">Pistacia atlantica</name>
    <dbReference type="NCBI Taxonomy" id="434234"/>
    <lineage>
        <taxon>Eukaryota</taxon>
        <taxon>Viridiplantae</taxon>
        <taxon>Streptophyta</taxon>
        <taxon>Embryophyta</taxon>
        <taxon>Tracheophyta</taxon>
        <taxon>Spermatophyta</taxon>
        <taxon>Magnoliopsida</taxon>
        <taxon>eudicotyledons</taxon>
        <taxon>Gunneridae</taxon>
        <taxon>Pentapetalae</taxon>
        <taxon>rosids</taxon>
        <taxon>malvids</taxon>
        <taxon>Sapindales</taxon>
        <taxon>Anacardiaceae</taxon>
        <taxon>Pistacia</taxon>
    </lineage>
</organism>
<proteinExistence type="predicted"/>
<keyword evidence="2" id="KW-1185">Reference proteome</keyword>
<evidence type="ECO:0000313" key="2">
    <source>
        <dbReference type="Proteomes" id="UP001164250"/>
    </source>
</evidence>
<accession>A0ACC1BVX2</accession>
<dbReference type="EMBL" id="CM047899">
    <property type="protein sequence ID" value="KAJ0103111.1"/>
    <property type="molecule type" value="Genomic_DNA"/>
</dbReference>
<evidence type="ECO:0000313" key="1">
    <source>
        <dbReference type="EMBL" id="KAJ0103111.1"/>
    </source>
</evidence>
<dbReference type="Proteomes" id="UP001164250">
    <property type="component" value="Chromosome 3"/>
</dbReference>
<sequence length="397" mass="45455">MTRRRKYYESHHAIVLPNLEKLSIGRLPQLRCIWSGPSYHVKLPSLTDVEVRECKSLIYLFTLSVAQSLVQLKSLENLRILRIGSWNQMNFLSGLKDGFFKNLEELSINRCGVKVLFPLEDGDQHLFSLPNLKTLELEYLPELEGLCSKSPTLVLSLENLTTLYLDHCDRLRNIFSPSLAQNLLQLQVLMIYDCGELEEIIVEEDEENQILIFQNLLEIDVVRCPKIRRLFAITVAPCLQKLKEIRVYDNSELEEVFGDKDVADVMDHKEIVLPQLDDLYLEELPSLSKFCPDLEMEKGGSYLYQKREREWRIKMEDDGGTVGEKWKERVKPNTMPRWIIVSDMAGDRVDLITNYSGLVSTRSMGDYQAADQASSAVGGYKPTGMAPSSSSSIRIIN</sequence>
<comment type="caution">
    <text evidence="1">The sequence shown here is derived from an EMBL/GenBank/DDBJ whole genome shotgun (WGS) entry which is preliminary data.</text>
</comment>
<reference evidence="2" key="1">
    <citation type="journal article" date="2023" name="G3 (Bethesda)">
        <title>Genome assembly and association tests identify interacting loci associated with vigor, precocity, and sex in interspecific pistachio rootstocks.</title>
        <authorList>
            <person name="Palmer W."/>
            <person name="Jacygrad E."/>
            <person name="Sagayaradj S."/>
            <person name="Cavanaugh K."/>
            <person name="Han R."/>
            <person name="Bertier L."/>
            <person name="Beede B."/>
            <person name="Kafkas S."/>
            <person name="Golino D."/>
            <person name="Preece J."/>
            <person name="Michelmore R."/>
        </authorList>
    </citation>
    <scope>NUCLEOTIDE SEQUENCE [LARGE SCALE GENOMIC DNA]</scope>
</reference>
<gene>
    <name evidence="1" type="ORF">Patl1_04188</name>
</gene>